<keyword evidence="2 4" id="KW-0479">Metal-binding</keyword>
<evidence type="ECO:0000256" key="3">
    <source>
        <dbReference type="ARBA" id="ARBA00023004"/>
    </source>
</evidence>
<keyword evidence="5" id="KW-0732">Signal</keyword>
<feature type="chain" id="PRO_5037814213" evidence="5">
    <location>
        <begin position="18"/>
        <end position="348"/>
    </location>
</feature>
<gene>
    <name evidence="7" type="ORF">KBB96_12705</name>
</gene>
<evidence type="ECO:0000313" key="8">
    <source>
        <dbReference type="Proteomes" id="UP000676169"/>
    </source>
</evidence>
<sequence length="348" mass="37333">MKLPLPLLALTALAAQADPFLTYENRPLGTADAPLLISTYLPDPSLDPAVFSHHHVGEAVRKYSPEKGVDLPGYESPIPGVPAALAVNFGKDLSYVFDTVECRPLYAWQGGFLDFTPYWGDQARGSRVSFDYVPRLVGTLFQKASGKHPISINGKPADADGPLQYIGYKLEKGVPRFTVKSGKTLLRVKITPGKQPLSCHYEWSSDPAAKLVYKEGGFTASGDGKIEFDYQGKAVGEFTGYQVKLDLSKPSAKTGSALFGNFGCATCHSIDGAGGHGPTLAGLANSTVELEGGGTAKADTEYLLESLRNPNAKIVKGYPPNYMPPFAALSDVELKSMVLYIQSLPKPE</sequence>
<dbReference type="PROSITE" id="PS51007">
    <property type="entry name" value="CYTC"/>
    <property type="match status" value="1"/>
</dbReference>
<dbReference type="InterPro" id="IPR036909">
    <property type="entry name" value="Cyt_c-like_dom_sf"/>
</dbReference>
<evidence type="ECO:0000256" key="5">
    <source>
        <dbReference type="SAM" id="SignalP"/>
    </source>
</evidence>
<dbReference type="AlphaFoldDB" id="A0A975G6J8"/>
<name>A0A975G6J8_9BACT</name>
<evidence type="ECO:0000256" key="1">
    <source>
        <dbReference type="ARBA" id="ARBA00022617"/>
    </source>
</evidence>
<dbReference type="EMBL" id="CP073100">
    <property type="protein sequence ID" value="QUE49730.1"/>
    <property type="molecule type" value="Genomic_DNA"/>
</dbReference>
<evidence type="ECO:0000256" key="4">
    <source>
        <dbReference type="PROSITE-ProRule" id="PRU00433"/>
    </source>
</evidence>
<organism evidence="7 8">
    <name type="scientific">Luteolibacter ambystomatis</name>
    <dbReference type="NCBI Taxonomy" id="2824561"/>
    <lineage>
        <taxon>Bacteria</taxon>
        <taxon>Pseudomonadati</taxon>
        <taxon>Verrucomicrobiota</taxon>
        <taxon>Verrucomicrobiia</taxon>
        <taxon>Verrucomicrobiales</taxon>
        <taxon>Verrucomicrobiaceae</taxon>
        <taxon>Luteolibacter</taxon>
    </lineage>
</organism>
<proteinExistence type="predicted"/>
<dbReference type="SUPFAM" id="SSF46626">
    <property type="entry name" value="Cytochrome c"/>
    <property type="match status" value="1"/>
</dbReference>
<feature type="signal peptide" evidence="5">
    <location>
        <begin position="1"/>
        <end position="17"/>
    </location>
</feature>
<evidence type="ECO:0000313" key="7">
    <source>
        <dbReference type="EMBL" id="QUE49730.1"/>
    </source>
</evidence>
<keyword evidence="1 4" id="KW-0349">Heme</keyword>
<dbReference type="Gene3D" id="1.10.760.10">
    <property type="entry name" value="Cytochrome c-like domain"/>
    <property type="match status" value="1"/>
</dbReference>
<keyword evidence="8" id="KW-1185">Reference proteome</keyword>
<dbReference type="KEGG" id="lamb:KBB96_12705"/>
<dbReference type="InterPro" id="IPR009056">
    <property type="entry name" value="Cyt_c-like_dom"/>
</dbReference>
<dbReference type="GO" id="GO:0009055">
    <property type="term" value="F:electron transfer activity"/>
    <property type="evidence" value="ECO:0007669"/>
    <property type="project" value="InterPro"/>
</dbReference>
<evidence type="ECO:0000256" key="2">
    <source>
        <dbReference type="ARBA" id="ARBA00022723"/>
    </source>
</evidence>
<reference evidence="7" key="1">
    <citation type="submission" date="2021-04" db="EMBL/GenBank/DDBJ databases">
        <title>Luteolibacter sp. 32A isolated from the skin of an Anderson's salamander (Ambystoma andersonii).</title>
        <authorList>
            <person name="Spergser J."/>
            <person name="Busse H.-J."/>
        </authorList>
    </citation>
    <scope>NUCLEOTIDE SEQUENCE</scope>
    <source>
        <strain evidence="7">32A</strain>
    </source>
</reference>
<protein>
    <submittedName>
        <fullName evidence="7">Cytochrome c</fullName>
    </submittedName>
</protein>
<accession>A0A975G6J8</accession>
<dbReference type="GO" id="GO:0020037">
    <property type="term" value="F:heme binding"/>
    <property type="evidence" value="ECO:0007669"/>
    <property type="project" value="InterPro"/>
</dbReference>
<keyword evidence="3 4" id="KW-0408">Iron</keyword>
<dbReference type="Pfam" id="PF00034">
    <property type="entry name" value="Cytochrom_C"/>
    <property type="match status" value="1"/>
</dbReference>
<feature type="domain" description="Cytochrome c" evidence="6">
    <location>
        <begin position="250"/>
        <end position="345"/>
    </location>
</feature>
<dbReference type="GO" id="GO:0046872">
    <property type="term" value="F:metal ion binding"/>
    <property type="evidence" value="ECO:0007669"/>
    <property type="project" value="UniProtKB-KW"/>
</dbReference>
<evidence type="ECO:0000259" key="6">
    <source>
        <dbReference type="PROSITE" id="PS51007"/>
    </source>
</evidence>
<dbReference type="RefSeq" id="WP_211629819.1">
    <property type="nucleotide sequence ID" value="NZ_CP073100.1"/>
</dbReference>
<dbReference type="Proteomes" id="UP000676169">
    <property type="component" value="Chromosome"/>
</dbReference>